<gene>
    <name evidence="3" type="ORF">QQ91_0008830</name>
</gene>
<feature type="region of interest" description="Disordered" evidence="1">
    <location>
        <begin position="99"/>
        <end position="126"/>
    </location>
</feature>
<keyword evidence="2" id="KW-0732">Signal</keyword>
<sequence>MKACTKVLGSLALVLAGLGLDCPSGIAQTADPAESLHYDSIPEVVDRNTRIDTYFQDDSTLGDGKFFFGVEFSDRTLVKSGRQIEALYRDLLQQQDEDYPTLRTRDLPNPFNSSLSEIQPSAGFLP</sequence>
<protein>
    <submittedName>
        <fullName evidence="3">Uncharacterized protein</fullName>
    </submittedName>
</protein>
<evidence type="ECO:0000256" key="1">
    <source>
        <dbReference type="SAM" id="MobiDB-lite"/>
    </source>
</evidence>
<feature type="chain" id="PRO_5044804982" evidence="2">
    <location>
        <begin position="30"/>
        <end position="126"/>
    </location>
</feature>
<dbReference type="RefSeq" id="WP_166281649.1">
    <property type="nucleotide sequence ID" value="NZ_JTHE03000048.1"/>
</dbReference>
<name>A0ABD4T2D9_9CYAN</name>
<feature type="compositionally biased region" description="Polar residues" evidence="1">
    <location>
        <begin position="110"/>
        <end position="119"/>
    </location>
</feature>
<proteinExistence type="predicted"/>
<evidence type="ECO:0000256" key="2">
    <source>
        <dbReference type="SAM" id="SignalP"/>
    </source>
</evidence>
<evidence type="ECO:0000313" key="4">
    <source>
        <dbReference type="Proteomes" id="UP000031561"/>
    </source>
</evidence>
<reference evidence="3 4" key="1">
    <citation type="journal article" date="2015" name="Genome Announc.">
        <title>Draft Genome Sequence of Filamentous Marine Cyanobacterium Lyngbya confervoides Strain BDU141951.</title>
        <authorList>
            <person name="Chandrababunaidu M.M."/>
            <person name="Sen D."/>
            <person name="Tripathy S."/>
        </authorList>
    </citation>
    <scope>NUCLEOTIDE SEQUENCE [LARGE SCALE GENOMIC DNA]</scope>
    <source>
        <strain evidence="3 4">BDU141951</strain>
    </source>
</reference>
<dbReference type="AlphaFoldDB" id="A0ABD4T2D9"/>
<organism evidence="3 4">
    <name type="scientific">Lyngbya confervoides BDU141951</name>
    <dbReference type="NCBI Taxonomy" id="1574623"/>
    <lineage>
        <taxon>Bacteria</taxon>
        <taxon>Bacillati</taxon>
        <taxon>Cyanobacteriota</taxon>
        <taxon>Cyanophyceae</taxon>
        <taxon>Oscillatoriophycideae</taxon>
        <taxon>Oscillatoriales</taxon>
        <taxon>Microcoleaceae</taxon>
        <taxon>Lyngbya</taxon>
    </lineage>
</organism>
<evidence type="ECO:0000313" key="3">
    <source>
        <dbReference type="EMBL" id="MCM1982926.1"/>
    </source>
</evidence>
<dbReference type="Proteomes" id="UP000031561">
    <property type="component" value="Unassembled WGS sequence"/>
</dbReference>
<feature type="signal peptide" evidence="2">
    <location>
        <begin position="1"/>
        <end position="29"/>
    </location>
</feature>
<accession>A0ABD4T2D9</accession>
<keyword evidence="4" id="KW-1185">Reference proteome</keyword>
<dbReference type="EMBL" id="JTHE03000048">
    <property type="protein sequence ID" value="MCM1982926.1"/>
    <property type="molecule type" value="Genomic_DNA"/>
</dbReference>
<comment type="caution">
    <text evidence="3">The sequence shown here is derived from an EMBL/GenBank/DDBJ whole genome shotgun (WGS) entry which is preliminary data.</text>
</comment>